<dbReference type="SUPFAM" id="SSF51730">
    <property type="entry name" value="FAD-linked oxidoreductase"/>
    <property type="match status" value="1"/>
</dbReference>
<reference evidence="8 9" key="1">
    <citation type="journal article" date="2024" name="Microbiol. Resour. Announc.">
        <title>Genome annotations for the ascomycete fungi Trichoderma harzianum, Trichoderma aggressivum, and Purpureocillium lilacinum.</title>
        <authorList>
            <person name="Beijen E.P.W."/>
            <person name="Ohm R.A."/>
        </authorList>
    </citation>
    <scope>NUCLEOTIDE SEQUENCE [LARGE SCALE GENOMIC DNA]</scope>
    <source>
        <strain evidence="8 9">CBS 150709</strain>
    </source>
</reference>
<dbReference type="Proteomes" id="UP001287286">
    <property type="component" value="Unassembled WGS sequence"/>
</dbReference>
<evidence type="ECO:0000313" key="8">
    <source>
        <dbReference type="EMBL" id="KAK4086952.1"/>
    </source>
</evidence>
<dbReference type="InterPro" id="IPR015659">
    <property type="entry name" value="Proline_oxidase"/>
</dbReference>
<evidence type="ECO:0000313" key="9">
    <source>
        <dbReference type="Proteomes" id="UP001287286"/>
    </source>
</evidence>
<comment type="similarity">
    <text evidence="1 5">Belongs to the proline oxidase family.</text>
</comment>
<protein>
    <recommendedName>
        <fullName evidence="2 5">Proline dehydrogenase</fullName>
        <ecNumber evidence="2 5">1.5.5.2</ecNumber>
    </recommendedName>
</protein>
<sequence length="564" mass="61805">MYPQRPLMYYRRDMPAPLARAGPAQFVRAWFMSIAKVAEGGEKRGAVKAWGLGFLDRESGSPAHAPDQGPAEPIGKDSAHGLSVRSLGAGPKPELEAHTHTGDMGVRGCVAVKRHSHWVDSIPLLRGIARRTFYNHFCIGETKSEIERHVDELRRTGVRGVILSFAREAADSSKSSASAQLTAEDTELQSWVHSNLETIDKLNQGDYLGVRCTGAGRATLRCMDDVFERSKAFGLEEALRRGSTEVNVFKDALTKICAAAQSHGIRVLIDAEDTRRQLTIDHVALVGSMTAVSSLLGLTVFQSIMPIFNKGGHAVVLNTYQMSASSPFPTPQRVIMEFTLLTNGIRYLKAGVSKLVTHLRHSTENNYVLGVKMVRGAYIHSEPDRDLLHDTKADTDTEYDQAVRLLVGSNGASLADEKGAGATWSADLMLATHNTHSAREALRLYRERFLTRGIGPAAHGAGLRSLAFAQLKGMADELSFKLTEEIESMSAEASGTALEAEPDVARRLPGIGVYKYSIWGTFQECLLYMLRRAEENKDAAARSRTTALAIVREMGRRVLPFTRS</sequence>
<comment type="caution">
    <text evidence="8">The sequence shown here is derived from an EMBL/GenBank/DDBJ whole genome shotgun (WGS) entry which is preliminary data.</text>
</comment>
<evidence type="ECO:0000256" key="2">
    <source>
        <dbReference type="ARBA" id="ARBA00012695"/>
    </source>
</evidence>
<dbReference type="EC" id="1.5.5.2" evidence="2 5"/>
<evidence type="ECO:0000256" key="6">
    <source>
        <dbReference type="SAM" id="MobiDB-lite"/>
    </source>
</evidence>
<comment type="function">
    <text evidence="5">Converts proline to delta-1-pyrroline-5-carboxylate.</text>
</comment>
<comment type="catalytic activity">
    <reaction evidence="5">
        <text>L-proline + a quinone = (S)-1-pyrroline-5-carboxylate + a quinol + H(+)</text>
        <dbReference type="Rhea" id="RHEA:23784"/>
        <dbReference type="ChEBI" id="CHEBI:15378"/>
        <dbReference type="ChEBI" id="CHEBI:17388"/>
        <dbReference type="ChEBI" id="CHEBI:24646"/>
        <dbReference type="ChEBI" id="CHEBI:60039"/>
        <dbReference type="ChEBI" id="CHEBI:132124"/>
        <dbReference type="EC" id="1.5.5.2"/>
    </reaction>
</comment>
<evidence type="ECO:0000256" key="1">
    <source>
        <dbReference type="ARBA" id="ARBA00005869"/>
    </source>
</evidence>
<comment type="cofactor">
    <cofactor evidence="5">
        <name>FAD</name>
        <dbReference type="ChEBI" id="CHEBI:57692"/>
    </cofactor>
</comment>
<keyword evidence="5" id="KW-0285">Flavoprotein</keyword>
<evidence type="ECO:0000256" key="4">
    <source>
        <dbReference type="ARBA" id="ARBA00023062"/>
    </source>
</evidence>
<organism evidence="8 9">
    <name type="scientific">Purpureocillium lilacinum</name>
    <name type="common">Paecilomyces lilacinus</name>
    <dbReference type="NCBI Taxonomy" id="33203"/>
    <lineage>
        <taxon>Eukaryota</taxon>
        <taxon>Fungi</taxon>
        <taxon>Dikarya</taxon>
        <taxon>Ascomycota</taxon>
        <taxon>Pezizomycotina</taxon>
        <taxon>Sordariomycetes</taxon>
        <taxon>Hypocreomycetidae</taxon>
        <taxon>Hypocreales</taxon>
        <taxon>Ophiocordycipitaceae</taxon>
        <taxon>Purpureocillium</taxon>
    </lineage>
</organism>
<dbReference type="EMBL" id="JAWRVI010000036">
    <property type="protein sequence ID" value="KAK4086952.1"/>
    <property type="molecule type" value="Genomic_DNA"/>
</dbReference>
<feature type="region of interest" description="Disordered" evidence="6">
    <location>
        <begin position="58"/>
        <end position="100"/>
    </location>
</feature>
<feature type="domain" description="Proline dehydrogenase" evidence="7">
    <location>
        <begin position="347"/>
        <end position="543"/>
    </location>
</feature>
<evidence type="ECO:0000259" key="7">
    <source>
        <dbReference type="Pfam" id="PF01619"/>
    </source>
</evidence>
<gene>
    <name evidence="8" type="ORF">Purlil1_8686</name>
</gene>
<keyword evidence="9" id="KW-1185">Reference proteome</keyword>
<dbReference type="PANTHER" id="PTHR13914">
    <property type="entry name" value="PROLINE OXIDASE"/>
    <property type="match status" value="1"/>
</dbReference>
<dbReference type="Pfam" id="PF01619">
    <property type="entry name" value="Pro_dh"/>
    <property type="match status" value="1"/>
</dbReference>
<keyword evidence="4 5" id="KW-0642">Proline metabolism</keyword>
<accession>A0ABR0BSY0</accession>
<evidence type="ECO:0000256" key="3">
    <source>
        <dbReference type="ARBA" id="ARBA00023002"/>
    </source>
</evidence>
<keyword evidence="5" id="KW-0274">FAD</keyword>
<keyword evidence="3 5" id="KW-0560">Oxidoreductase</keyword>
<dbReference type="InterPro" id="IPR029041">
    <property type="entry name" value="FAD-linked_oxidoreductase-like"/>
</dbReference>
<name>A0ABR0BSY0_PURLI</name>
<dbReference type="InterPro" id="IPR002872">
    <property type="entry name" value="Proline_DH_dom"/>
</dbReference>
<evidence type="ECO:0000256" key="5">
    <source>
        <dbReference type="RuleBase" id="RU364054"/>
    </source>
</evidence>
<dbReference type="PANTHER" id="PTHR13914:SF0">
    <property type="entry name" value="PROLINE DEHYDROGENASE 1, MITOCHONDRIAL"/>
    <property type="match status" value="1"/>
</dbReference>
<proteinExistence type="inferred from homology"/>
<dbReference type="Gene3D" id="3.20.20.220">
    <property type="match status" value="2"/>
</dbReference>